<accession>A0A1R3VAD8</accession>
<organism evidence="1 2">
    <name type="scientific">Mesorhizobium prunaredense</name>
    <dbReference type="NCBI Taxonomy" id="1631249"/>
    <lineage>
        <taxon>Bacteria</taxon>
        <taxon>Pseudomonadati</taxon>
        <taxon>Pseudomonadota</taxon>
        <taxon>Alphaproteobacteria</taxon>
        <taxon>Hyphomicrobiales</taxon>
        <taxon>Phyllobacteriaceae</taxon>
        <taxon>Mesorhizobium</taxon>
    </lineage>
</organism>
<keyword evidence="2" id="KW-1185">Reference proteome</keyword>
<dbReference type="STRING" id="1631249.BQ8794_30336"/>
<evidence type="ECO:0000313" key="2">
    <source>
        <dbReference type="Proteomes" id="UP000188388"/>
    </source>
</evidence>
<sequence length="66" mass="7264">MSYSIKLGKEPNVLMVNDLSSRQAVNQARELKAGNIKFHIYASDGTLTELDDLERAVEGDDVAKPT</sequence>
<evidence type="ECO:0000313" key="1">
    <source>
        <dbReference type="EMBL" id="SIT56887.1"/>
    </source>
</evidence>
<protein>
    <submittedName>
        <fullName evidence="1">Uncharacterized protein</fullName>
    </submittedName>
</protein>
<dbReference type="RefSeq" id="WP_077380193.1">
    <property type="nucleotide sequence ID" value="NZ_FTPD01000023.1"/>
</dbReference>
<reference evidence="2" key="1">
    <citation type="submission" date="2017-01" db="EMBL/GenBank/DDBJ databases">
        <authorList>
            <person name="Brunel B."/>
        </authorList>
    </citation>
    <scope>NUCLEOTIDE SEQUENCE [LARGE SCALE GENOMIC DNA]</scope>
</reference>
<dbReference type="EMBL" id="FTPD01000023">
    <property type="protein sequence ID" value="SIT56887.1"/>
    <property type="molecule type" value="Genomic_DNA"/>
</dbReference>
<dbReference type="AlphaFoldDB" id="A0A1R3VAD8"/>
<name>A0A1R3VAD8_9HYPH</name>
<gene>
    <name evidence="1" type="ORF">BQ8794_30336</name>
</gene>
<proteinExistence type="predicted"/>
<dbReference type="Proteomes" id="UP000188388">
    <property type="component" value="Unassembled WGS sequence"/>
</dbReference>